<feature type="region of interest" description="Disordered" evidence="2">
    <location>
        <begin position="121"/>
        <end position="149"/>
    </location>
</feature>
<dbReference type="InParanoid" id="A0A3N4LXF3"/>
<evidence type="ECO:0000256" key="1">
    <source>
        <dbReference type="SAM" id="Coils"/>
    </source>
</evidence>
<feature type="compositionally biased region" description="Low complexity" evidence="2">
    <location>
        <begin position="459"/>
        <end position="470"/>
    </location>
</feature>
<feature type="region of interest" description="Disordered" evidence="2">
    <location>
        <begin position="426"/>
        <end position="498"/>
    </location>
</feature>
<gene>
    <name evidence="3" type="ORF">L211DRAFT_846351</name>
</gene>
<evidence type="ECO:0000313" key="3">
    <source>
        <dbReference type="EMBL" id="RPB27574.1"/>
    </source>
</evidence>
<reference evidence="3 4" key="1">
    <citation type="journal article" date="2018" name="Nat. Ecol. Evol.">
        <title>Pezizomycetes genomes reveal the molecular basis of ectomycorrhizal truffle lifestyle.</title>
        <authorList>
            <person name="Murat C."/>
            <person name="Payen T."/>
            <person name="Noel B."/>
            <person name="Kuo A."/>
            <person name="Morin E."/>
            <person name="Chen J."/>
            <person name="Kohler A."/>
            <person name="Krizsan K."/>
            <person name="Balestrini R."/>
            <person name="Da Silva C."/>
            <person name="Montanini B."/>
            <person name="Hainaut M."/>
            <person name="Levati E."/>
            <person name="Barry K.W."/>
            <person name="Belfiori B."/>
            <person name="Cichocki N."/>
            <person name="Clum A."/>
            <person name="Dockter R.B."/>
            <person name="Fauchery L."/>
            <person name="Guy J."/>
            <person name="Iotti M."/>
            <person name="Le Tacon F."/>
            <person name="Lindquist E.A."/>
            <person name="Lipzen A."/>
            <person name="Malagnac F."/>
            <person name="Mello A."/>
            <person name="Molinier V."/>
            <person name="Miyauchi S."/>
            <person name="Poulain J."/>
            <person name="Riccioni C."/>
            <person name="Rubini A."/>
            <person name="Sitrit Y."/>
            <person name="Splivallo R."/>
            <person name="Traeger S."/>
            <person name="Wang M."/>
            <person name="Zifcakova L."/>
            <person name="Wipf D."/>
            <person name="Zambonelli A."/>
            <person name="Paolocci F."/>
            <person name="Nowrousian M."/>
            <person name="Ottonello S."/>
            <person name="Baldrian P."/>
            <person name="Spatafora J.W."/>
            <person name="Henrissat B."/>
            <person name="Nagy L.G."/>
            <person name="Aury J.M."/>
            <person name="Wincker P."/>
            <person name="Grigoriev I.V."/>
            <person name="Bonfante P."/>
            <person name="Martin F.M."/>
        </authorList>
    </citation>
    <scope>NUCLEOTIDE SEQUENCE [LARGE SCALE GENOMIC DNA]</scope>
    <source>
        <strain evidence="3 4">ATCC MYA-4762</strain>
    </source>
</reference>
<sequence>MARKPVPQPVSQHVEATPSAQAIMIEDIKFPIIDYETPSLPITPQYRSFPGPHNNSSSDTFLEVRKMSNGQIKTGTSELAEFLKSSKPGDFGSSAVTGSVDDLSLSGSSHQKKRRFLRSLTPRDGVGKNRTQPPLPFRPPHVTPKLTSKGSHYLQIQVDYRNISNQAEQPFSEIVASAVPRPILGNTNISSQKWVTEGDVAGTTQLTQPHISMLPPPWSPPESKPPTVDGVNAYQGFLRTEPTNTKRRTPVLPPLKTDFGGPQARIPQIQYHIPRTLHTPTREVEIGSVDAGSYSSSAPQCLPKGSHGPATSQGVSIRQSATIDHMAPQSDHSQLRILPKPGPPPSRALPSLPERPVFPHQVALCSVSPLPLSPIEKDEAHVNVRKRREDQVKVRKAKDMKLLQQRKLQEAIRLLDADAETKGKACHGLPTVSPVSPVSPISTTGLPTERRNSQTPPVNNTNSATATSSTLEPPKGNHLQLLTHDAPTPPRSPSSLLHPTISVRSGAKSSQASCQTVPEANLRGLLEEAMTRQIELEDRIESMEHKYMVLEQALITVLQRTSPHRSESNSIENLLAGFRLTRSC</sequence>
<feature type="coiled-coil region" evidence="1">
    <location>
        <begin position="526"/>
        <end position="553"/>
    </location>
</feature>
<evidence type="ECO:0000313" key="4">
    <source>
        <dbReference type="Proteomes" id="UP000267821"/>
    </source>
</evidence>
<accession>A0A3N4LXF3</accession>
<keyword evidence="4" id="KW-1185">Reference proteome</keyword>
<dbReference type="EMBL" id="ML121531">
    <property type="protein sequence ID" value="RPB27574.1"/>
    <property type="molecule type" value="Genomic_DNA"/>
</dbReference>
<feature type="compositionally biased region" description="Low complexity" evidence="2">
    <location>
        <begin position="430"/>
        <end position="444"/>
    </location>
</feature>
<feature type="compositionally biased region" description="Pro residues" evidence="2">
    <location>
        <begin position="133"/>
        <end position="142"/>
    </location>
</feature>
<feature type="region of interest" description="Disordered" evidence="2">
    <location>
        <begin position="291"/>
        <end position="348"/>
    </location>
</feature>
<proteinExistence type="predicted"/>
<keyword evidence="1" id="KW-0175">Coiled coil</keyword>
<name>A0A3N4LXF3_9PEZI</name>
<organism evidence="3 4">
    <name type="scientific">Terfezia boudieri ATCC MYA-4762</name>
    <dbReference type="NCBI Taxonomy" id="1051890"/>
    <lineage>
        <taxon>Eukaryota</taxon>
        <taxon>Fungi</taxon>
        <taxon>Dikarya</taxon>
        <taxon>Ascomycota</taxon>
        <taxon>Pezizomycotina</taxon>
        <taxon>Pezizomycetes</taxon>
        <taxon>Pezizales</taxon>
        <taxon>Pezizaceae</taxon>
        <taxon>Terfezia</taxon>
    </lineage>
</organism>
<protein>
    <submittedName>
        <fullName evidence="3">Uncharacterized protein</fullName>
    </submittedName>
</protein>
<feature type="compositionally biased region" description="Polar residues" evidence="2">
    <location>
        <begin position="309"/>
        <end position="322"/>
    </location>
</feature>
<dbReference type="Proteomes" id="UP000267821">
    <property type="component" value="Unassembled WGS sequence"/>
</dbReference>
<dbReference type="AlphaFoldDB" id="A0A3N4LXF3"/>
<evidence type="ECO:0000256" key="2">
    <source>
        <dbReference type="SAM" id="MobiDB-lite"/>
    </source>
</evidence>
<dbReference type="OrthoDB" id="5397038at2759"/>